<dbReference type="PANTHER" id="PTHR43162">
    <property type="match status" value="1"/>
</dbReference>
<dbReference type="Pfam" id="PF13460">
    <property type="entry name" value="NAD_binding_10"/>
    <property type="match status" value="1"/>
</dbReference>
<dbReference type="Proteomes" id="UP001501410">
    <property type="component" value="Unassembled WGS sequence"/>
</dbReference>
<dbReference type="Gene3D" id="3.40.50.720">
    <property type="entry name" value="NAD(P)-binding Rossmann-like Domain"/>
    <property type="match status" value="1"/>
</dbReference>
<feature type="domain" description="NAD(P)-binding" evidence="1">
    <location>
        <begin position="15"/>
        <end position="123"/>
    </location>
</feature>
<evidence type="ECO:0000259" key="1">
    <source>
        <dbReference type="Pfam" id="PF13460"/>
    </source>
</evidence>
<dbReference type="PANTHER" id="PTHR43162:SF1">
    <property type="entry name" value="PRESTALK A DIFFERENTIATION PROTEIN A"/>
    <property type="match status" value="1"/>
</dbReference>
<reference evidence="3" key="1">
    <citation type="journal article" date="2019" name="Int. J. Syst. Evol. Microbiol.">
        <title>The Global Catalogue of Microorganisms (GCM) 10K type strain sequencing project: providing services to taxonomists for standard genome sequencing and annotation.</title>
        <authorList>
            <consortium name="The Broad Institute Genomics Platform"/>
            <consortium name="The Broad Institute Genome Sequencing Center for Infectious Disease"/>
            <person name="Wu L."/>
            <person name="Ma J."/>
        </authorList>
    </citation>
    <scope>NUCLEOTIDE SEQUENCE [LARGE SCALE GENOMIC DNA]</scope>
    <source>
        <strain evidence="3">JCM 31921</strain>
    </source>
</reference>
<protein>
    <submittedName>
        <fullName evidence="2">NmrA family NAD(P)-binding protein</fullName>
    </submittedName>
</protein>
<organism evidence="2 3">
    <name type="scientific">Rurimicrobium arvi</name>
    <dbReference type="NCBI Taxonomy" id="2049916"/>
    <lineage>
        <taxon>Bacteria</taxon>
        <taxon>Pseudomonadati</taxon>
        <taxon>Bacteroidota</taxon>
        <taxon>Chitinophagia</taxon>
        <taxon>Chitinophagales</taxon>
        <taxon>Chitinophagaceae</taxon>
        <taxon>Rurimicrobium</taxon>
    </lineage>
</organism>
<dbReference type="Gene3D" id="3.90.25.10">
    <property type="entry name" value="UDP-galactose 4-epimerase, domain 1"/>
    <property type="match status" value="1"/>
</dbReference>
<name>A0ABP8MTE5_9BACT</name>
<evidence type="ECO:0000313" key="3">
    <source>
        <dbReference type="Proteomes" id="UP001501410"/>
    </source>
</evidence>
<dbReference type="EMBL" id="BAABEZ010000022">
    <property type="protein sequence ID" value="GAA4455785.1"/>
    <property type="molecule type" value="Genomic_DNA"/>
</dbReference>
<keyword evidence="3" id="KW-1185">Reference proteome</keyword>
<comment type="caution">
    <text evidence="2">The sequence shown here is derived from an EMBL/GenBank/DDBJ whole genome shotgun (WGS) entry which is preliminary data.</text>
</comment>
<dbReference type="SUPFAM" id="SSF51735">
    <property type="entry name" value="NAD(P)-binding Rossmann-fold domains"/>
    <property type="match status" value="1"/>
</dbReference>
<proteinExistence type="predicted"/>
<dbReference type="InterPro" id="IPR051604">
    <property type="entry name" value="Ergot_Alk_Oxidoreductase"/>
</dbReference>
<sequence length="302" mass="31261">MCSKNSKTMNITITGSLGNIGRHLVPQLTAAGHHVTVVTSNAERSAAIEQAGAKAAVGSVTDADFLTRSFTGADAVFAMTPPNMGGSDIIAGTVAAGKAFAQAIGAANVKRVVMLSSIGADKAGGNGPIAGLHQIEGLYGQLKDVNVTFLRAGYFYTNSHNDIPLIKTAGIVGANYPASTLIPFVHPKDIAASAAEALVQPGNGKDVQYIVSDLRSADDYARLIGAAIGKPELPWVQFTDEQSMGGMTQAGLPEEIAALYTEMGAGLRNGSIQQHFNDSGKPLQGATKLEAYAQEFASHFSA</sequence>
<dbReference type="InterPro" id="IPR036291">
    <property type="entry name" value="NAD(P)-bd_dom_sf"/>
</dbReference>
<accession>A0ABP8MTE5</accession>
<dbReference type="InterPro" id="IPR016040">
    <property type="entry name" value="NAD(P)-bd_dom"/>
</dbReference>
<gene>
    <name evidence="2" type="ORF">GCM10023092_20030</name>
</gene>
<evidence type="ECO:0000313" key="2">
    <source>
        <dbReference type="EMBL" id="GAA4455785.1"/>
    </source>
</evidence>